<reference evidence="1" key="1">
    <citation type="submission" date="2018-02" db="EMBL/GenBank/DDBJ databases">
        <title>Rhizophora mucronata_Transcriptome.</title>
        <authorList>
            <person name="Meera S.P."/>
            <person name="Sreeshan A."/>
            <person name="Augustine A."/>
        </authorList>
    </citation>
    <scope>NUCLEOTIDE SEQUENCE</scope>
    <source>
        <tissue evidence="1">Leaf</tissue>
    </source>
</reference>
<name>A0A2P2NC28_RHIMU</name>
<protein>
    <submittedName>
        <fullName evidence="1">Uncharacterized protein</fullName>
    </submittedName>
</protein>
<evidence type="ECO:0000313" key="1">
    <source>
        <dbReference type="EMBL" id="MBX40036.1"/>
    </source>
</evidence>
<dbReference type="AlphaFoldDB" id="A0A2P2NC28"/>
<organism evidence="1">
    <name type="scientific">Rhizophora mucronata</name>
    <name type="common">Asiatic mangrove</name>
    <dbReference type="NCBI Taxonomy" id="61149"/>
    <lineage>
        <taxon>Eukaryota</taxon>
        <taxon>Viridiplantae</taxon>
        <taxon>Streptophyta</taxon>
        <taxon>Embryophyta</taxon>
        <taxon>Tracheophyta</taxon>
        <taxon>Spermatophyta</taxon>
        <taxon>Magnoliopsida</taxon>
        <taxon>eudicotyledons</taxon>
        <taxon>Gunneridae</taxon>
        <taxon>Pentapetalae</taxon>
        <taxon>rosids</taxon>
        <taxon>fabids</taxon>
        <taxon>Malpighiales</taxon>
        <taxon>Rhizophoraceae</taxon>
        <taxon>Rhizophora</taxon>
    </lineage>
</organism>
<dbReference type="EMBL" id="GGEC01059552">
    <property type="protein sequence ID" value="MBX40036.1"/>
    <property type="molecule type" value="Transcribed_RNA"/>
</dbReference>
<accession>A0A2P2NC28</accession>
<sequence length="18" mass="1973">MAHICICKTLTAEPEAKN</sequence>
<proteinExistence type="predicted"/>